<proteinExistence type="predicted"/>
<dbReference type="Proteomes" id="UP001375240">
    <property type="component" value="Unassembled WGS sequence"/>
</dbReference>
<evidence type="ECO:0000313" key="2">
    <source>
        <dbReference type="Proteomes" id="UP001375240"/>
    </source>
</evidence>
<protein>
    <submittedName>
        <fullName evidence="1">Uncharacterized protein</fullName>
    </submittedName>
</protein>
<reference evidence="1 2" key="1">
    <citation type="submission" date="2019-10" db="EMBL/GenBank/DDBJ databases">
        <authorList>
            <person name="Palmer J.M."/>
        </authorList>
    </citation>
    <scope>NUCLEOTIDE SEQUENCE [LARGE SCALE GENOMIC DNA]</scope>
    <source>
        <strain evidence="1 2">TWF696</strain>
    </source>
</reference>
<gene>
    <name evidence="1" type="ORF">TWF696_002455</name>
</gene>
<accession>A0AAV9U4A8</accession>
<organism evidence="1 2">
    <name type="scientific">Orbilia brochopaga</name>
    <dbReference type="NCBI Taxonomy" id="3140254"/>
    <lineage>
        <taxon>Eukaryota</taxon>
        <taxon>Fungi</taxon>
        <taxon>Dikarya</taxon>
        <taxon>Ascomycota</taxon>
        <taxon>Pezizomycotina</taxon>
        <taxon>Orbiliomycetes</taxon>
        <taxon>Orbiliales</taxon>
        <taxon>Orbiliaceae</taxon>
        <taxon>Orbilia</taxon>
    </lineage>
</organism>
<comment type="caution">
    <text evidence="1">The sequence shown here is derived from an EMBL/GenBank/DDBJ whole genome shotgun (WGS) entry which is preliminary data.</text>
</comment>
<dbReference type="EMBL" id="JAVHNQ010000012">
    <property type="protein sequence ID" value="KAK6335689.1"/>
    <property type="molecule type" value="Genomic_DNA"/>
</dbReference>
<sequence length="123" mass="13980">MSSITQSEYTIPLSDLDALVKLNDHSVPYVLFCSIFGTGLFLSEPPYTIDIETIPLDENNLPQAPIDIEALAEIAAFRRRGIQVILDNLNSDFTETRRCWVLCNIDTRSCDKLILVVRSYYSY</sequence>
<keyword evidence="2" id="KW-1185">Reference proteome</keyword>
<name>A0AAV9U4A8_9PEZI</name>
<evidence type="ECO:0000313" key="1">
    <source>
        <dbReference type="EMBL" id="KAK6335689.1"/>
    </source>
</evidence>
<dbReference type="AlphaFoldDB" id="A0AAV9U4A8"/>